<keyword evidence="4" id="KW-1133">Transmembrane helix</keyword>
<dbReference type="SUPFAM" id="SSF57535">
    <property type="entry name" value="Complement control module/SCR domain"/>
    <property type="match status" value="1"/>
</dbReference>
<keyword evidence="5" id="KW-0472">Membrane</keyword>
<dbReference type="OrthoDB" id="192832at2759"/>
<feature type="compositionally biased region" description="Basic and acidic residues" evidence="10">
    <location>
        <begin position="408"/>
        <end position="418"/>
    </location>
</feature>
<evidence type="ECO:0000256" key="11">
    <source>
        <dbReference type="SAM" id="SignalP"/>
    </source>
</evidence>
<dbReference type="Proteomes" id="UP000007110">
    <property type="component" value="Unassembled WGS sequence"/>
</dbReference>
<dbReference type="GO" id="GO:0007165">
    <property type="term" value="P:signal transduction"/>
    <property type="evidence" value="ECO:0000318"/>
    <property type="project" value="GO_Central"/>
</dbReference>
<organism evidence="15 16">
    <name type="scientific">Strongylocentrotus purpuratus</name>
    <name type="common">Purple sea urchin</name>
    <dbReference type="NCBI Taxonomy" id="7668"/>
    <lineage>
        <taxon>Eukaryota</taxon>
        <taxon>Metazoa</taxon>
        <taxon>Echinodermata</taxon>
        <taxon>Eleutherozoa</taxon>
        <taxon>Echinozoa</taxon>
        <taxon>Echinoidea</taxon>
        <taxon>Euechinoidea</taxon>
        <taxon>Echinacea</taxon>
        <taxon>Camarodonta</taxon>
        <taxon>Echinidea</taxon>
        <taxon>Strongylocentrotidae</taxon>
        <taxon>Strongylocentrotus</taxon>
    </lineage>
</organism>
<dbReference type="InterPro" id="IPR051836">
    <property type="entry name" value="Kremen_rcpt"/>
</dbReference>
<sequence length="527" mass="57981">MKASYFILVVFLKLCFLFSSDGYILSSFHLVDGNSPNEGRVEVTLRDDDGYNLTGIVVSDDKWTRDAAKWVCEELGYLNAAFVPDDNRFGRGLQSGIFSIDKIFSIDNRTLVEPECNSNKSDNCSEIGAAGVICQKPGYLGCYQIRPVVFSQINITETSEVGNNDKCLEFCRNKEDITIIEFLFGRNLPALYTAQSGDTCYCLNNISESFQKRVCNTRCSGDPEQFCGRKQPDSYIVFNASTGYCPEISGVNLNVSGRNRFGDIVRANCSGGSQLMGDDELQCLGGPDFFEWNGTVPTCRDQETTTNEPSTERTRMTITPATRKVTRSDEQDSDDKNMDMNMNSSGGSQSASVPIGASAGSAGIVAVSAASIAAYINKKRKAGSKSKSVPNNEEPSENSVTEVTEPADDVRKDPKQSELDQSSPNDTPHSGLIENDYKVFDDSSHDNPAFDDDILQFTTITIYHEIIPYPFPIGHEHSGEHQEAGEMIDNVLYEPADNQTIQTGFAIQNCSDITQDSVDIHYSDVEL</sequence>
<keyword evidence="3 11" id="KW-0732">Signal</keyword>
<dbReference type="InterPro" id="IPR000436">
    <property type="entry name" value="Sushi_SCR_CCP_dom"/>
</dbReference>
<dbReference type="GeneID" id="754555"/>
<evidence type="ECO:0000256" key="5">
    <source>
        <dbReference type="ARBA" id="ARBA00023136"/>
    </source>
</evidence>
<comment type="subcellular location">
    <subcellularLocation>
        <location evidence="1">Membrane</location>
        <topology evidence="1">Single-pass membrane protein</topology>
    </subcellularLocation>
</comment>
<dbReference type="InterPro" id="IPR036772">
    <property type="entry name" value="SRCR-like_dom_sf"/>
</dbReference>
<dbReference type="PROSITE" id="PS51212">
    <property type="entry name" value="WSC"/>
    <property type="match status" value="1"/>
</dbReference>
<dbReference type="PROSITE" id="PS50287">
    <property type="entry name" value="SRCR_2"/>
    <property type="match status" value="1"/>
</dbReference>
<feature type="region of interest" description="Disordered" evidence="10">
    <location>
        <begin position="299"/>
        <end position="354"/>
    </location>
</feature>
<dbReference type="InParanoid" id="A0A7M7G9M2"/>
<feature type="compositionally biased region" description="Basic and acidic residues" evidence="10">
    <location>
        <begin position="326"/>
        <end position="338"/>
    </location>
</feature>
<reference evidence="15" key="2">
    <citation type="submission" date="2021-01" db="UniProtKB">
        <authorList>
            <consortium name="EnsemblMetazoa"/>
        </authorList>
    </citation>
    <scope>IDENTIFICATION</scope>
</reference>
<feature type="compositionally biased region" description="Low complexity" evidence="10">
    <location>
        <begin position="339"/>
        <end position="354"/>
    </location>
</feature>
<dbReference type="GO" id="GO:0005886">
    <property type="term" value="C:plasma membrane"/>
    <property type="evidence" value="ECO:0000318"/>
    <property type="project" value="GO_Central"/>
</dbReference>
<dbReference type="SMART" id="SM00202">
    <property type="entry name" value="SR"/>
    <property type="match status" value="1"/>
</dbReference>
<feature type="region of interest" description="Disordered" evidence="10">
    <location>
        <begin position="380"/>
        <end position="440"/>
    </location>
</feature>
<evidence type="ECO:0000313" key="16">
    <source>
        <dbReference type="Proteomes" id="UP000007110"/>
    </source>
</evidence>
<dbReference type="GO" id="GO:0004888">
    <property type="term" value="F:transmembrane signaling receptor activity"/>
    <property type="evidence" value="ECO:0000318"/>
    <property type="project" value="GO_Central"/>
</dbReference>
<evidence type="ECO:0000256" key="3">
    <source>
        <dbReference type="ARBA" id="ARBA00022729"/>
    </source>
</evidence>
<accession>A0A7M7G9M2</accession>
<dbReference type="EnsemblMetazoa" id="XM_001186137">
    <property type="protein sequence ID" value="XP_001186137"/>
    <property type="gene ID" value="LOC754555"/>
</dbReference>
<evidence type="ECO:0000256" key="8">
    <source>
        <dbReference type="PROSITE-ProRule" id="PRU00196"/>
    </source>
</evidence>
<dbReference type="Pfam" id="PF00530">
    <property type="entry name" value="SRCR"/>
    <property type="match status" value="1"/>
</dbReference>
<dbReference type="InterPro" id="IPR035976">
    <property type="entry name" value="Sushi/SCR/CCP_sf"/>
</dbReference>
<dbReference type="PROSITE" id="PS50923">
    <property type="entry name" value="SUSHI"/>
    <property type="match status" value="1"/>
</dbReference>
<dbReference type="KEGG" id="spu:754555"/>
<dbReference type="AlphaFoldDB" id="A0A7M7G9M2"/>
<dbReference type="Pfam" id="PF01822">
    <property type="entry name" value="WSC"/>
    <property type="match status" value="1"/>
</dbReference>
<dbReference type="PANTHER" id="PTHR24269">
    <property type="entry name" value="KREMEN PROTEIN"/>
    <property type="match status" value="1"/>
</dbReference>
<evidence type="ECO:0000256" key="10">
    <source>
        <dbReference type="SAM" id="MobiDB-lite"/>
    </source>
</evidence>
<dbReference type="Gene3D" id="2.10.70.10">
    <property type="entry name" value="Complement Module, domain 1"/>
    <property type="match status" value="1"/>
</dbReference>
<dbReference type="InterPro" id="IPR001190">
    <property type="entry name" value="SRCR"/>
</dbReference>
<feature type="domain" description="SRCR" evidence="12">
    <location>
        <begin position="28"/>
        <end position="135"/>
    </location>
</feature>
<evidence type="ECO:0000256" key="9">
    <source>
        <dbReference type="PROSITE-ProRule" id="PRU00302"/>
    </source>
</evidence>
<feature type="compositionally biased region" description="Polar residues" evidence="10">
    <location>
        <begin position="419"/>
        <end position="428"/>
    </location>
</feature>
<dbReference type="PANTHER" id="PTHR24269:SF16">
    <property type="entry name" value="PROTEIN SLG1"/>
    <property type="match status" value="1"/>
</dbReference>
<proteinExistence type="predicted"/>
<dbReference type="RefSeq" id="XP_001186137.3">
    <property type="nucleotide sequence ID" value="XM_001186137.4"/>
</dbReference>
<evidence type="ECO:0000256" key="2">
    <source>
        <dbReference type="ARBA" id="ARBA00022692"/>
    </source>
</evidence>
<evidence type="ECO:0000259" key="13">
    <source>
        <dbReference type="PROSITE" id="PS50923"/>
    </source>
</evidence>
<dbReference type="SMART" id="SM00032">
    <property type="entry name" value="CCP"/>
    <property type="match status" value="1"/>
</dbReference>
<feature type="domain" description="WSC" evidence="14">
    <location>
        <begin position="136"/>
        <end position="241"/>
    </location>
</feature>
<keyword evidence="6" id="KW-1015">Disulfide bond</keyword>
<dbReference type="SUPFAM" id="SSF56487">
    <property type="entry name" value="SRCR-like"/>
    <property type="match status" value="1"/>
</dbReference>
<reference evidence="16" key="1">
    <citation type="submission" date="2015-02" db="EMBL/GenBank/DDBJ databases">
        <title>Genome sequencing for Strongylocentrotus purpuratus.</title>
        <authorList>
            <person name="Murali S."/>
            <person name="Liu Y."/>
            <person name="Vee V."/>
            <person name="English A."/>
            <person name="Wang M."/>
            <person name="Skinner E."/>
            <person name="Han Y."/>
            <person name="Muzny D.M."/>
            <person name="Worley K.C."/>
            <person name="Gibbs R.A."/>
        </authorList>
    </citation>
    <scope>NUCLEOTIDE SEQUENCE</scope>
</reference>
<evidence type="ECO:0000256" key="4">
    <source>
        <dbReference type="ARBA" id="ARBA00022989"/>
    </source>
</evidence>
<name>A0A7M7G9M2_STRPU</name>
<feature type="domain" description="Sushi" evidence="13">
    <location>
        <begin position="243"/>
        <end position="301"/>
    </location>
</feature>
<keyword evidence="7" id="KW-0325">Glycoprotein</keyword>
<evidence type="ECO:0000259" key="12">
    <source>
        <dbReference type="PROSITE" id="PS50287"/>
    </source>
</evidence>
<dbReference type="OMA" id="TITIYHE"/>
<feature type="chain" id="PRO_5029664337" evidence="11">
    <location>
        <begin position="23"/>
        <end position="527"/>
    </location>
</feature>
<evidence type="ECO:0000256" key="7">
    <source>
        <dbReference type="ARBA" id="ARBA00023180"/>
    </source>
</evidence>
<evidence type="ECO:0000313" key="15">
    <source>
        <dbReference type="EnsemblMetazoa" id="XP_001186137"/>
    </source>
</evidence>
<keyword evidence="16" id="KW-1185">Reference proteome</keyword>
<feature type="compositionally biased region" description="Polar residues" evidence="10">
    <location>
        <begin position="385"/>
        <end position="402"/>
    </location>
</feature>
<dbReference type="Gene3D" id="3.10.250.10">
    <property type="entry name" value="SRCR-like domain"/>
    <property type="match status" value="1"/>
</dbReference>
<dbReference type="CDD" id="cd00033">
    <property type="entry name" value="CCP"/>
    <property type="match status" value="1"/>
</dbReference>
<evidence type="ECO:0000256" key="1">
    <source>
        <dbReference type="ARBA" id="ARBA00004167"/>
    </source>
</evidence>
<keyword evidence="2" id="KW-0812">Transmembrane</keyword>
<keyword evidence="9" id="KW-0768">Sushi</keyword>
<feature type="signal peptide" evidence="11">
    <location>
        <begin position="1"/>
        <end position="22"/>
    </location>
</feature>
<protein>
    <submittedName>
        <fullName evidence="15">Uncharacterized protein</fullName>
    </submittedName>
</protein>
<evidence type="ECO:0000259" key="14">
    <source>
        <dbReference type="PROSITE" id="PS51212"/>
    </source>
</evidence>
<comment type="caution">
    <text evidence="8">Lacks conserved residue(s) required for the propagation of feature annotation.</text>
</comment>
<dbReference type="InterPro" id="IPR002889">
    <property type="entry name" value="WSC_carb-bd"/>
</dbReference>
<evidence type="ECO:0000256" key="6">
    <source>
        <dbReference type="ARBA" id="ARBA00023157"/>
    </source>
</evidence>